<evidence type="ECO:0000256" key="2">
    <source>
        <dbReference type="ARBA" id="ARBA00004245"/>
    </source>
</evidence>
<protein>
    <recommendedName>
        <fullName evidence="11">BAR domain-containing protein</fullName>
    </recommendedName>
</protein>
<keyword evidence="10" id="KW-1185">Reference proteome</keyword>
<feature type="compositionally biased region" description="Acidic residues" evidence="8">
    <location>
        <begin position="304"/>
        <end position="316"/>
    </location>
</feature>
<dbReference type="InterPro" id="IPR009602">
    <property type="entry name" value="CBAR/FAM92"/>
</dbReference>
<dbReference type="InterPro" id="IPR027267">
    <property type="entry name" value="AH/BAR_dom_sf"/>
</dbReference>
<dbReference type="Pfam" id="PF06730">
    <property type="entry name" value="FAM92"/>
    <property type="match status" value="1"/>
</dbReference>
<dbReference type="InParanoid" id="A0A6L2Q7N4"/>
<dbReference type="Gene3D" id="1.20.1270.60">
    <property type="entry name" value="Arfaptin homology (AH) domain/BAR domain"/>
    <property type="match status" value="1"/>
</dbReference>
<accession>A0A6L2Q7N4</accession>
<evidence type="ECO:0000256" key="7">
    <source>
        <dbReference type="ARBA" id="ARBA00029449"/>
    </source>
</evidence>
<sequence>EQQAKFIQERIALVEKHFAELCTVFAAYTRKSAGLRDKSDEVVKAIKDYAEAENVNRSLRNGLLQFSCTLSAIGDYRDAQVQRLDSKVVSELSQYEDICKHAKEEVKHTSMARSQELARKKHLDRVREKNPRNRQQISLAETELLKASANVSRTVKALEEQVDMFEKKKLHDIKSLLLAFVTVELSFHSKAIEFFTRAYQEIADINEHEDLEDFQQMRGNLDGEFRNALHIPDSVSRLDTVQRTSFRNSSFSLTKLFATPPGFRKPSERISQLPARVATSCDTVESLKTGLEDSIDSMHMQDYVEDESSSFASEEEEQRHIRNRFK</sequence>
<evidence type="ECO:0000256" key="6">
    <source>
        <dbReference type="ARBA" id="ARBA00023273"/>
    </source>
</evidence>
<dbReference type="PANTHER" id="PTHR21223">
    <property type="entry name" value="CBY1-INTERACTING BAR DOMAIN-CONTAINING PROTEIN HOMOLOG"/>
    <property type="match status" value="1"/>
</dbReference>
<dbReference type="GO" id="GO:0035869">
    <property type="term" value="C:ciliary transition zone"/>
    <property type="evidence" value="ECO:0007669"/>
    <property type="project" value="TreeGrafter"/>
</dbReference>
<dbReference type="GO" id="GO:0036064">
    <property type="term" value="C:ciliary basal body"/>
    <property type="evidence" value="ECO:0007669"/>
    <property type="project" value="TreeGrafter"/>
</dbReference>
<comment type="subcellular location">
    <subcellularLocation>
        <location evidence="1">Cell projection</location>
        <location evidence="1">Cilium</location>
    </subcellularLocation>
    <subcellularLocation>
        <location evidence="2">Cytoplasm</location>
        <location evidence="2">Cytoskeleton</location>
    </subcellularLocation>
</comment>
<keyword evidence="4" id="KW-0970">Cilium biogenesis/degradation</keyword>
<dbReference type="InterPro" id="IPR035590">
    <property type="entry name" value="BAR_CBAR1/2"/>
</dbReference>
<keyword evidence="5" id="KW-0206">Cytoskeleton</keyword>
<dbReference type="AlphaFoldDB" id="A0A6L2Q7N4"/>
<evidence type="ECO:0000313" key="9">
    <source>
        <dbReference type="EMBL" id="GFG39950.1"/>
    </source>
</evidence>
<evidence type="ECO:0000256" key="3">
    <source>
        <dbReference type="ARBA" id="ARBA00022490"/>
    </source>
</evidence>
<feature type="non-terminal residue" evidence="9">
    <location>
        <position position="1"/>
    </location>
</feature>
<evidence type="ECO:0008006" key="11">
    <source>
        <dbReference type="Google" id="ProtNLM"/>
    </source>
</evidence>
<comment type="caution">
    <text evidence="9">The sequence shown here is derived from an EMBL/GenBank/DDBJ whole genome shotgun (WGS) entry which is preliminary data.</text>
</comment>
<dbReference type="OrthoDB" id="60621at2759"/>
<evidence type="ECO:0000313" key="10">
    <source>
        <dbReference type="Proteomes" id="UP000502823"/>
    </source>
</evidence>
<dbReference type="CDD" id="cd07598">
    <property type="entry name" value="BAR_FAM92"/>
    <property type="match status" value="1"/>
</dbReference>
<proteinExistence type="inferred from homology"/>
<gene>
    <name evidence="9" type="ORF">Cfor_09007</name>
</gene>
<dbReference type="SUPFAM" id="SSF103657">
    <property type="entry name" value="BAR/IMD domain-like"/>
    <property type="match status" value="1"/>
</dbReference>
<evidence type="ECO:0000256" key="1">
    <source>
        <dbReference type="ARBA" id="ARBA00004138"/>
    </source>
</evidence>
<dbReference type="PANTHER" id="PTHR21223:SF2">
    <property type="entry name" value="CBY1-INTERACTING BAR DOMAIN-CONTAINING PROTEIN HOMOLOG"/>
    <property type="match status" value="1"/>
</dbReference>
<keyword evidence="6" id="KW-0966">Cell projection</keyword>
<evidence type="ECO:0000256" key="4">
    <source>
        <dbReference type="ARBA" id="ARBA00022794"/>
    </source>
</evidence>
<keyword evidence="3" id="KW-0963">Cytoplasm</keyword>
<dbReference type="FunCoup" id="A0A6L2Q7N4">
    <property type="interactions" value="213"/>
</dbReference>
<name>A0A6L2Q7N4_COPFO</name>
<dbReference type="EMBL" id="BLKM01001294">
    <property type="protein sequence ID" value="GFG39950.1"/>
    <property type="molecule type" value="Genomic_DNA"/>
</dbReference>
<organism evidence="9 10">
    <name type="scientific">Coptotermes formosanus</name>
    <name type="common">Formosan subterranean termite</name>
    <dbReference type="NCBI Taxonomy" id="36987"/>
    <lineage>
        <taxon>Eukaryota</taxon>
        <taxon>Metazoa</taxon>
        <taxon>Ecdysozoa</taxon>
        <taxon>Arthropoda</taxon>
        <taxon>Hexapoda</taxon>
        <taxon>Insecta</taxon>
        <taxon>Pterygota</taxon>
        <taxon>Neoptera</taxon>
        <taxon>Polyneoptera</taxon>
        <taxon>Dictyoptera</taxon>
        <taxon>Blattodea</taxon>
        <taxon>Blattoidea</taxon>
        <taxon>Termitoidae</taxon>
        <taxon>Rhinotermitidae</taxon>
        <taxon>Coptotermes</taxon>
    </lineage>
</organism>
<evidence type="ECO:0000256" key="5">
    <source>
        <dbReference type="ARBA" id="ARBA00023212"/>
    </source>
</evidence>
<dbReference type="Proteomes" id="UP000502823">
    <property type="component" value="Unassembled WGS sequence"/>
</dbReference>
<feature type="region of interest" description="Disordered" evidence="8">
    <location>
        <begin position="304"/>
        <end position="326"/>
    </location>
</feature>
<dbReference type="GO" id="GO:0060271">
    <property type="term" value="P:cilium assembly"/>
    <property type="evidence" value="ECO:0007669"/>
    <property type="project" value="InterPro"/>
</dbReference>
<evidence type="ECO:0000256" key="8">
    <source>
        <dbReference type="SAM" id="MobiDB-lite"/>
    </source>
</evidence>
<comment type="similarity">
    <text evidence="7">Belongs to the CIBAR family.</text>
</comment>
<reference evidence="10" key="1">
    <citation type="submission" date="2020-01" db="EMBL/GenBank/DDBJ databases">
        <title>Draft genome sequence of the Termite Coptotermes fromosanus.</title>
        <authorList>
            <person name="Itakura S."/>
            <person name="Yosikawa Y."/>
            <person name="Umezawa K."/>
        </authorList>
    </citation>
    <scope>NUCLEOTIDE SEQUENCE [LARGE SCALE GENOMIC DNA]</scope>
</reference>